<dbReference type="InterPro" id="IPR029033">
    <property type="entry name" value="His_PPase_superfam"/>
</dbReference>
<proteinExistence type="predicted"/>
<keyword evidence="3" id="KW-1185">Reference proteome</keyword>
<dbReference type="GO" id="GO:0016791">
    <property type="term" value="F:phosphatase activity"/>
    <property type="evidence" value="ECO:0007669"/>
    <property type="project" value="UniProtKB-ARBA"/>
</dbReference>
<name>A0AA36DVP2_CYLNA</name>
<sequence>MGAEITHLEYTPEPDLHRSHGRESQAQGNRGANVEHHYVHNSNEHCSLRRMNNTQSRPSGGRSPPRQQQQQPKYYNIEDIVNSDMDTMVDVTDKESSLINSPSVGRKIAVVRHAESMNEAFPQWHSSCVNQDHYTAKDLNHPIKLPHRSKGLMIYDIDPPLTQLATSASNIVAKALFNTSIKWDRVISAPELASVQTAAAIALVTTGDKAFITIDETLYDFRHGKIDFVTPMELMKFDITVKVCNPPRSKEDCERKSSATRVLGEFERMEHQYLGNLIIVVGPATFDAVLQRLIGNEKTKMKKRPVISPLTCVILEKGAESWKLHNKQILPITTSKTIIPFDPASFYSK</sequence>
<evidence type="ECO:0008006" key="4">
    <source>
        <dbReference type="Google" id="ProtNLM"/>
    </source>
</evidence>
<gene>
    <name evidence="2" type="ORF">CYNAS_LOCUS5518</name>
</gene>
<feature type="region of interest" description="Disordered" evidence="1">
    <location>
        <begin position="1"/>
        <end position="73"/>
    </location>
</feature>
<dbReference type="InterPro" id="IPR013078">
    <property type="entry name" value="His_Pase_superF_clade-1"/>
</dbReference>
<reference evidence="2" key="1">
    <citation type="submission" date="2023-07" db="EMBL/GenBank/DDBJ databases">
        <authorList>
            <consortium name="CYATHOMIX"/>
        </authorList>
    </citation>
    <scope>NUCLEOTIDE SEQUENCE</scope>
    <source>
        <strain evidence="2">N/A</strain>
    </source>
</reference>
<comment type="caution">
    <text evidence="2">The sequence shown here is derived from an EMBL/GenBank/DDBJ whole genome shotgun (WGS) entry which is preliminary data.</text>
</comment>
<dbReference type="PANTHER" id="PTHR16469">
    <property type="entry name" value="UBIQUITIN-ASSOCIATED AND SH3 DOMAIN-CONTAINING BA-RELATED"/>
    <property type="match status" value="1"/>
</dbReference>
<evidence type="ECO:0000313" key="2">
    <source>
        <dbReference type="EMBL" id="CAJ0593535.1"/>
    </source>
</evidence>
<dbReference type="Pfam" id="PF00300">
    <property type="entry name" value="His_Phos_1"/>
    <property type="match status" value="1"/>
</dbReference>
<feature type="compositionally biased region" description="Basic and acidic residues" evidence="1">
    <location>
        <begin position="33"/>
        <end position="47"/>
    </location>
</feature>
<evidence type="ECO:0000256" key="1">
    <source>
        <dbReference type="SAM" id="MobiDB-lite"/>
    </source>
</evidence>
<dbReference type="PANTHER" id="PTHR16469:SF27">
    <property type="entry name" value="UBIQUITIN-ASSOCIATED AND SH3 DOMAIN-CONTAINING BA-RELATED"/>
    <property type="match status" value="1"/>
</dbReference>
<dbReference type="Gene3D" id="3.40.50.1240">
    <property type="entry name" value="Phosphoglycerate mutase-like"/>
    <property type="match status" value="1"/>
</dbReference>
<evidence type="ECO:0000313" key="3">
    <source>
        <dbReference type="Proteomes" id="UP001176961"/>
    </source>
</evidence>
<feature type="compositionally biased region" description="Basic and acidic residues" evidence="1">
    <location>
        <begin position="14"/>
        <end position="23"/>
    </location>
</feature>
<dbReference type="EMBL" id="CATQJL010000112">
    <property type="protein sequence ID" value="CAJ0593535.1"/>
    <property type="molecule type" value="Genomic_DNA"/>
</dbReference>
<dbReference type="SUPFAM" id="SSF53254">
    <property type="entry name" value="Phosphoglycerate mutase-like"/>
    <property type="match status" value="1"/>
</dbReference>
<dbReference type="InterPro" id="IPR051710">
    <property type="entry name" value="Phosphatase_SH3-domain"/>
</dbReference>
<dbReference type="Proteomes" id="UP001176961">
    <property type="component" value="Unassembled WGS sequence"/>
</dbReference>
<feature type="compositionally biased region" description="Low complexity" evidence="1">
    <location>
        <begin position="55"/>
        <end position="72"/>
    </location>
</feature>
<organism evidence="2 3">
    <name type="scientific">Cylicocyclus nassatus</name>
    <name type="common">Nematode worm</name>
    <dbReference type="NCBI Taxonomy" id="53992"/>
    <lineage>
        <taxon>Eukaryota</taxon>
        <taxon>Metazoa</taxon>
        <taxon>Ecdysozoa</taxon>
        <taxon>Nematoda</taxon>
        <taxon>Chromadorea</taxon>
        <taxon>Rhabditida</taxon>
        <taxon>Rhabditina</taxon>
        <taxon>Rhabditomorpha</taxon>
        <taxon>Strongyloidea</taxon>
        <taxon>Strongylidae</taxon>
        <taxon>Cylicocyclus</taxon>
    </lineage>
</organism>
<accession>A0AA36DVP2</accession>
<dbReference type="AlphaFoldDB" id="A0AA36DVP2"/>
<protein>
    <recommendedName>
        <fullName evidence="4">Phosphoglycerate mutase family protein</fullName>
    </recommendedName>
</protein>